<dbReference type="EC" id="5.6.2.4" evidence="13"/>
<dbReference type="PROSITE" id="PS51217">
    <property type="entry name" value="UVRD_HELICASE_CTER"/>
    <property type="match status" value="1"/>
</dbReference>
<evidence type="ECO:0000256" key="11">
    <source>
        <dbReference type="ARBA" id="ARBA00023235"/>
    </source>
</evidence>
<evidence type="ECO:0000256" key="13">
    <source>
        <dbReference type="ARBA" id="ARBA00034808"/>
    </source>
</evidence>
<dbReference type="EMBL" id="MGAG01000018">
    <property type="protein sequence ID" value="OGK40797.1"/>
    <property type="molecule type" value="Genomic_DNA"/>
</dbReference>
<organism evidence="18 19">
    <name type="scientific">Candidatus Roizmanbacteria bacterium RIFCSPLOWO2_01_FULL_37_12</name>
    <dbReference type="NCBI Taxonomy" id="1802056"/>
    <lineage>
        <taxon>Bacteria</taxon>
        <taxon>Candidatus Roizmaniibacteriota</taxon>
    </lineage>
</organism>
<evidence type="ECO:0000256" key="7">
    <source>
        <dbReference type="ARBA" id="ARBA00022839"/>
    </source>
</evidence>
<comment type="caution">
    <text evidence="18">The sequence shown here is derived from an EMBL/GenBank/DDBJ whole genome shotgun (WGS) entry which is preliminary data.</text>
</comment>
<keyword evidence="11" id="KW-0413">Isomerase</keyword>
<evidence type="ECO:0000256" key="1">
    <source>
        <dbReference type="ARBA" id="ARBA00009922"/>
    </source>
</evidence>
<evidence type="ECO:0000256" key="2">
    <source>
        <dbReference type="ARBA" id="ARBA00022722"/>
    </source>
</evidence>
<keyword evidence="9" id="KW-0238">DNA-binding</keyword>
<dbReference type="AlphaFoldDB" id="A0A1F7IBQ7"/>
<dbReference type="PANTHER" id="PTHR11070:SF2">
    <property type="entry name" value="ATP-DEPENDENT DNA HELICASE SRS2"/>
    <property type="match status" value="1"/>
</dbReference>
<evidence type="ECO:0000256" key="10">
    <source>
        <dbReference type="ARBA" id="ARBA00023204"/>
    </source>
</evidence>
<dbReference type="SUPFAM" id="SSF52980">
    <property type="entry name" value="Restriction endonuclease-like"/>
    <property type="match status" value="1"/>
</dbReference>
<keyword evidence="4" id="KW-0227">DNA damage</keyword>
<name>A0A1F7IBQ7_9BACT</name>
<evidence type="ECO:0000313" key="18">
    <source>
        <dbReference type="EMBL" id="OGK40797.1"/>
    </source>
</evidence>
<gene>
    <name evidence="18" type="ORF">A2954_05670</name>
</gene>
<feature type="domain" description="UvrD-like helicase C-terminal" evidence="17">
    <location>
        <begin position="306"/>
        <end position="632"/>
    </location>
</feature>
<dbReference type="InterPro" id="IPR014017">
    <property type="entry name" value="DNA_helicase_UvrD-like_C"/>
</dbReference>
<feature type="domain" description="UvrD-like helicase ATP-binding" evidence="16">
    <location>
        <begin position="6"/>
        <end position="305"/>
    </location>
</feature>
<dbReference type="GO" id="GO:0043138">
    <property type="term" value="F:3'-5' DNA helicase activity"/>
    <property type="evidence" value="ECO:0007669"/>
    <property type="project" value="UniProtKB-EC"/>
</dbReference>
<dbReference type="InterPro" id="IPR014016">
    <property type="entry name" value="UvrD-like_ATP-bd"/>
</dbReference>
<sequence length="1004" mass="115910">MKNGDMILNRQQQDAVNHDKGPLLIIAGAGTGKTTVITERIKKLIADGLAKPDEILALTFTEKAAQQMEKRVDVALPYGTFGLWISTFHSFCDRILRNEAINIGLSPGFKLMTDAETYLLVKKNFWNFRLNYFRPQGNPYKFIEGLIQHFSRLKDEDVSSEKYLSFARSQMSKVKSQNEEIEKYLELAKAYKAYELFKIKEEVMDFSDLISNVLNLFRKRPQILQKYQKQFKYILVDEFQDTNYAQYQLVKLLAPPKNNSNIVVVGDDSQSIYKFRGAAISNILSFMKDYPESKSVILTTSYRSPQTILDAAYRLIKNNNPNTLEAQLGISKDLQAINNRKGEKIELLHTERVEEEAEKIVDFIRSYKQENNQEYRDFAILVRANNHSDPFIRTLERARIPYQFLGPGMLFHQSEVKDLISYLKILYDFTDSVSLYRVLSMDLWDINQRDLIAVLNTARKSNLSLFEVLENITREQMPEEMKIENRDLKLEKANFNFPISNTNFHSPTTNFHNISDDSRKKFNSFINIVHKHQKLILKETAGQILYFFLIDSGLLKQVVDYKTQTQERKALNITKFFDKLKSFEAAHKDASVFALVDYLDLAMNMGESPLAAEVDWTEVNAVNILTVHSAKGLEFPVVFLTNLVEGRFPSRERKDKIPIPDNLIQEMLPVGDYHLQEERRLFYVGMTRAKEKLIMSASNYYGEGKRVRKLSPFITESLGIEKVRTAPLLSQHSQIPLFEWEKRNEQISFKENKPKINLGFLSYSAIQAFQICPLHFKLRYILRVPTPPTPSLSIGNSVHNALRDFYLTYRSPGESSHKKNEKDLIFKLLEQNWIPYGFTSKKHELQSKETAKNFLEKYLKDPLHLAARPIYLERGFNFKLDPTLKVLGKIDRVDDLGGGKIEIIDYKTGANIPRQKDLDSNLQMTIYALAAVNPGIFAKKVDQIKLSLYFFNNSTKMSTFRTGDQLESAVGELLKIREQIILSDFKCSRGIICQNCEYQILCNG</sequence>
<dbReference type="Pfam" id="PF13361">
    <property type="entry name" value="UvrD_C"/>
    <property type="match status" value="1"/>
</dbReference>
<dbReference type="Pfam" id="PF12705">
    <property type="entry name" value="PDDEXK_1"/>
    <property type="match status" value="1"/>
</dbReference>
<dbReference type="InterPro" id="IPR011604">
    <property type="entry name" value="PDDEXK-like_dom_sf"/>
</dbReference>
<dbReference type="PROSITE" id="PS51198">
    <property type="entry name" value="UVRD_HELICASE_ATP_BIND"/>
    <property type="match status" value="1"/>
</dbReference>
<dbReference type="Gene3D" id="3.90.320.10">
    <property type="match status" value="1"/>
</dbReference>
<dbReference type="Gene3D" id="1.10.10.160">
    <property type="match status" value="1"/>
</dbReference>
<evidence type="ECO:0000256" key="5">
    <source>
        <dbReference type="ARBA" id="ARBA00022801"/>
    </source>
</evidence>
<keyword evidence="2" id="KW-0540">Nuclease</keyword>
<dbReference type="InterPro" id="IPR013986">
    <property type="entry name" value="DExx_box_DNA_helicase_dom_sf"/>
</dbReference>
<dbReference type="CDD" id="cd17932">
    <property type="entry name" value="DEXQc_UvrD"/>
    <property type="match status" value="1"/>
</dbReference>
<dbReference type="Pfam" id="PF00580">
    <property type="entry name" value="UvrD-helicase"/>
    <property type="match status" value="1"/>
</dbReference>
<dbReference type="Gene3D" id="1.10.486.10">
    <property type="entry name" value="PCRA, domain 4"/>
    <property type="match status" value="2"/>
</dbReference>
<comment type="catalytic activity">
    <reaction evidence="12">
        <text>Couples ATP hydrolysis with the unwinding of duplex DNA by translocating in the 3'-5' direction.</text>
        <dbReference type="EC" id="5.6.2.4"/>
    </reaction>
</comment>
<evidence type="ECO:0000256" key="12">
    <source>
        <dbReference type="ARBA" id="ARBA00034617"/>
    </source>
</evidence>
<keyword evidence="6 15" id="KW-0347">Helicase</keyword>
<dbReference type="GO" id="GO:0005524">
    <property type="term" value="F:ATP binding"/>
    <property type="evidence" value="ECO:0007669"/>
    <property type="project" value="UniProtKB-UniRule"/>
</dbReference>
<keyword evidence="3 15" id="KW-0547">Nucleotide-binding</keyword>
<evidence type="ECO:0000256" key="9">
    <source>
        <dbReference type="ARBA" id="ARBA00023125"/>
    </source>
</evidence>
<evidence type="ECO:0000256" key="14">
    <source>
        <dbReference type="ARBA" id="ARBA00048988"/>
    </source>
</evidence>
<dbReference type="InterPro" id="IPR000212">
    <property type="entry name" value="DNA_helicase_UvrD/REP"/>
</dbReference>
<dbReference type="Proteomes" id="UP000177698">
    <property type="component" value="Unassembled WGS sequence"/>
</dbReference>
<proteinExistence type="inferred from homology"/>
<keyword evidence="8 15" id="KW-0067">ATP-binding</keyword>
<evidence type="ECO:0000256" key="4">
    <source>
        <dbReference type="ARBA" id="ARBA00022763"/>
    </source>
</evidence>
<dbReference type="InterPro" id="IPR027417">
    <property type="entry name" value="P-loop_NTPase"/>
</dbReference>
<dbReference type="SUPFAM" id="SSF52540">
    <property type="entry name" value="P-loop containing nucleoside triphosphate hydrolases"/>
    <property type="match status" value="1"/>
</dbReference>
<dbReference type="STRING" id="1802056.A2954_05670"/>
<comment type="similarity">
    <text evidence="1">Belongs to the helicase family. UvrD subfamily.</text>
</comment>
<evidence type="ECO:0000256" key="8">
    <source>
        <dbReference type="ARBA" id="ARBA00022840"/>
    </source>
</evidence>
<dbReference type="PANTHER" id="PTHR11070">
    <property type="entry name" value="UVRD / RECB / PCRA DNA HELICASE FAMILY MEMBER"/>
    <property type="match status" value="1"/>
</dbReference>
<keyword evidence="5 15" id="KW-0378">Hydrolase</keyword>
<dbReference type="GO" id="GO:0004527">
    <property type="term" value="F:exonuclease activity"/>
    <property type="evidence" value="ECO:0007669"/>
    <property type="project" value="UniProtKB-KW"/>
</dbReference>
<dbReference type="InterPro" id="IPR038726">
    <property type="entry name" value="PDDEXK_AddAB-type"/>
</dbReference>
<evidence type="ECO:0000256" key="6">
    <source>
        <dbReference type="ARBA" id="ARBA00022806"/>
    </source>
</evidence>
<evidence type="ECO:0000259" key="16">
    <source>
        <dbReference type="PROSITE" id="PS51198"/>
    </source>
</evidence>
<evidence type="ECO:0000313" key="19">
    <source>
        <dbReference type="Proteomes" id="UP000177698"/>
    </source>
</evidence>
<evidence type="ECO:0000256" key="15">
    <source>
        <dbReference type="PROSITE-ProRule" id="PRU00560"/>
    </source>
</evidence>
<evidence type="ECO:0000259" key="17">
    <source>
        <dbReference type="PROSITE" id="PS51217"/>
    </source>
</evidence>
<evidence type="ECO:0000256" key="3">
    <source>
        <dbReference type="ARBA" id="ARBA00022741"/>
    </source>
</evidence>
<keyword evidence="7" id="KW-0269">Exonuclease</keyword>
<dbReference type="InterPro" id="IPR011335">
    <property type="entry name" value="Restrct_endonuc-II-like"/>
</dbReference>
<dbReference type="GO" id="GO:0003677">
    <property type="term" value="F:DNA binding"/>
    <property type="evidence" value="ECO:0007669"/>
    <property type="project" value="UniProtKB-KW"/>
</dbReference>
<reference evidence="18 19" key="1">
    <citation type="journal article" date="2016" name="Nat. Commun.">
        <title>Thousands of microbial genomes shed light on interconnected biogeochemical processes in an aquifer system.</title>
        <authorList>
            <person name="Anantharaman K."/>
            <person name="Brown C.T."/>
            <person name="Hug L.A."/>
            <person name="Sharon I."/>
            <person name="Castelle C.J."/>
            <person name="Probst A.J."/>
            <person name="Thomas B.C."/>
            <person name="Singh A."/>
            <person name="Wilkins M.J."/>
            <person name="Karaoz U."/>
            <person name="Brodie E.L."/>
            <person name="Williams K.H."/>
            <person name="Hubbard S.S."/>
            <person name="Banfield J.F."/>
        </authorList>
    </citation>
    <scope>NUCLEOTIDE SEQUENCE [LARGE SCALE GENOMIC DNA]</scope>
</reference>
<protein>
    <recommendedName>
        <fullName evidence="13">DNA 3'-5' helicase</fullName>
        <ecNumber evidence="13">5.6.2.4</ecNumber>
    </recommendedName>
</protein>
<dbReference type="GO" id="GO:0000725">
    <property type="term" value="P:recombinational repair"/>
    <property type="evidence" value="ECO:0007669"/>
    <property type="project" value="TreeGrafter"/>
</dbReference>
<comment type="catalytic activity">
    <reaction evidence="14">
        <text>ATP + H2O = ADP + phosphate + H(+)</text>
        <dbReference type="Rhea" id="RHEA:13065"/>
        <dbReference type="ChEBI" id="CHEBI:15377"/>
        <dbReference type="ChEBI" id="CHEBI:15378"/>
        <dbReference type="ChEBI" id="CHEBI:30616"/>
        <dbReference type="ChEBI" id="CHEBI:43474"/>
        <dbReference type="ChEBI" id="CHEBI:456216"/>
        <dbReference type="EC" id="5.6.2.4"/>
    </reaction>
</comment>
<feature type="binding site" evidence="15">
    <location>
        <begin position="27"/>
        <end position="34"/>
    </location>
    <ligand>
        <name>ATP</name>
        <dbReference type="ChEBI" id="CHEBI:30616"/>
    </ligand>
</feature>
<keyword evidence="10" id="KW-0234">DNA repair</keyword>
<accession>A0A1F7IBQ7</accession>
<dbReference type="Gene3D" id="3.40.50.300">
    <property type="entry name" value="P-loop containing nucleotide triphosphate hydrolases"/>
    <property type="match status" value="3"/>
</dbReference>